<organism evidence="1">
    <name type="scientific">Schlesneria paludicola</name>
    <dbReference type="NCBI Taxonomy" id="360056"/>
    <lineage>
        <taxon>Bacteria</taxon>
        <taxon>Pseudomonadati</taxon>
        <taxon>Planctomycetota</taxon>
        <taxon>Planctomycetia</taxon>
        <taxon>Planctomycetales</taxon>
        <taxon>Planctomycetaceae</taxon>
        <taxon>Schlesneria</taxon>
    </lineage>
</organism>
<proteinExistence type="predicted"/>
<protein>
    <submittedName>
        <fullName evidence="1">GxxExxY protein</fullName>
    </submittedName>
</protein>
<evidence type="ECO:0000313" key="1">
    <source>
        <dbReference type="EMBL" id="HEN14487.1"/>
    </source>
</evidence>
<dbReference type="InterPro" id="IPR026350">
    <property type="entry name" value="GxxExxY"/>
</dbReference>
<comment type="caution">
    <text evidence="1">The sequence shown here is derived from an EMBL/GenBank/DDBJ whole genome shotgun (WGS) entry which is preliminary data.</text>
</comment>
<dbReference type="AlphaFoldDB" id="A0A7C2JZ84"/>
<gene>
    <name evidence="1" type="ORF">ENQ76_03325</name>
</gene>
<dbReference type="EMBL" id="DSOK01000104">
    <property type="protein sequence ID" value="HEN14487.1"/>
    <property type="molecule type" value="Genomic_DNA"/>
</dbReference>
<reference evidence="1" key="1">
    <citation type="journal article" date="2020" name="mSystems">
        <title>Genome- and Community-Level Interaction Insights into Carbon Utilization and Element Cycling Functions of Hydrothermarchaeota in Hydrothermal Sediment.</title>
        <authorList>
            <person name="Zhou Z."/>
            <person name="Liu Y."/>
            <person name="Xu W."/>
            <person name="Pan J."/>
            <person name="Luo Z.H."/>
            <person name="Li M."/>
        </authorList>
    </citation>
    <scope>NUCLEOTIDE SEQUENCE [LARGE SCALE GENOMIC DNA]</scope>
    <source>
        <strain evidence="1">SpSt-339</strain>
    </source>
</reference>
<sequence length="137" mass="15987">MAQFDHVMRLCDHVRQTSFELHRYLRHGHLEKIYENGLRHRLRKTGLHVEQQFPLSVYDEDGTQLGEYAADLFIDWPLIIEIKACDRLHEAHTAQLLGYLRASRIEHGLLINFGAPRLQIKKLALLDDYPDSSVELS</sequence>
<dbReference type="NCBIfam" id="TIGR04256">
    <property type="entry name" value="GxxExxY"/>
    <property type="match status" value="1"/>
</dbReference>
<name>A0A7C2JZ84_9PLAN</name>
<dbReference type="Pfam" id="PF13366">
    <property type="entry name" value="PDDEXK_3"/>
    <property type="match status" value="1"/>
</dbReference>
<accession>A0A7C2JZ84</accession>